<comment type="caution">
    <text evidence="8">The sequence shown here is derived from an EMBL/GenBank/DDBJ whole genome shotgun (WGS) entry which is preliminary data.</text>
</comment>
<dbReference type="InterPro" id="IPR001610">
    <property type="entry name" value="PAC"/>
</dbReference>
<dbReference type="PANTHER" id="PTHR23515">
    <property type="entry name" value="HIGH-AFFINITY NITRATE TRANSPORTER 2.3"/>
    <property type="match status" value="1"/>
</dbReference>
<sequence>MHSGKKQLPLQTLSLIMGFMIWVILSSLMSFIKMDIALTDNQIALVTAVPVILGSLLRIPIGFWTNRFGSRALFTTSFILLIIPAVYISYANSFLDLIIGGLFIGIGGAVFSVGVTSLPKYFPKERHGFVNGIYGAGNIGTAITTFLAPVLAIKFGWQTTVQLYIILLLLFAVLNFIFGDKKEKRMKVSFSEQFRKVYDNQKLWFLSLFYFLTFGSFVAFTIYLPNFLVGHFGLDKVDAGFRTAGFIAIATFLRPVGGWLGDKFNSFKILICVFAGLTVAGLLLAFTPTLTLYSIGCIVIAIGAGIGNGTIFKLVPLYFSEQAGIVNGVVSAMGGLGGFFPPLILSFLFNMTGNYSIGFMALSQVALACLIIVVWMYHQEKLELSQNIVDHTIEGVMVTDLQGTITRVNPAFTMVTGYTMGEVIGKTPKIIQSGKHDKKFYEKMWVSIKTNGYWKGEIWNKRKNGEIYLEWLTISPVQNTAGETKYYVGMFTEIKHHKA</sequence>
<evidence type="ECO:0000256" key="7">
    <source>
        <dbReference type="ARBA" id="ARBA00023136"/>
    </source>
</evidence>
<keyword evidence="6" id="KW-0534">Nitrate assimilation</keyword>
<keyword evidence="5" id="KW-1133">Transmembrane helix</keyword>
<keyword evidence="9" id="KW-1185">Reference proteome</keyword>
<dbReference type="InterPro" id="IPR020846">
    <property type="entry name" value="MFS_dom"/>
</dbReference>
<keyword evidence="3" id="KW-0813">Transport</keyword>
<proteinExistence type="inferred from homology"/>
<dbReference type="AlphaFoldDB" id="A0A8E2LDX2"/>
<dbReference type="Gene3D" id="1.20.1250.20">
    <property type="entry name" value="MFS general substrate transporter like domains"/>
    <property type="match status" value="1"/>
</dbReference>
<dbReference type="NCBIfam" id="TIGR00229">
    <property type="entry name" value="sensory_box"/>
    <property type="match status" value="1"/>
</dbReference>
<dbReference type="InterPro" id="IPR036259">
    <property type="entry name" value="MFS_trans_sf"/>
</dbReference>
<organism evidence="8 9">
    <name type="scientific">Heyndrickxia oleronia</name>
    <dbReference type="NCBI Taxonomy" id="38875"/>
    <lineage>
        <taxon>Bacteria</taxon>
        <taxon>Bacillati</taxon>
        <taxon>Bacillota</taxon>
        <taxon>Bacilli</taxon>
        <taxon>Bacillales</taxon>
        <taxon>Bacillaceae</taxon>
        <taxon>Heyndrickxia</taxon>
    </lineage>
</organism>
<comment type="subcellular location">
    <subcellularLocation>
        <location evidence="1">Cell membrane</location>
        <topology evidence="1">Multi-pass membrane protein</topology>
    </subcellularLocation>
</comment>
<evidence type="ECO:0000256" key="5">
    <source>
        <dbReference type="ARBA" id="ARBA00022989"/>
    </source>
</evidence>
<evidence type="ECO:0000256" key="3">
    <source>
        <dbReference type="ARBA" id="ARBA00022448"/>
    </source>
</evidence>
<keyword evidence="4" id="KW-0812">Transmembrane</keyword>
<dbReference type="Proteomes" id="UP000189761">
    <property type="component" value="Unassembled WGS sequence"/>
</dbReference>
<dbReference type="InterPro" id="IPR000014">
    <property type="entry name" value="PAS"/>
</dbReference>
<name>A0A8E2LDX2_9BACI</name>
<dbReference type="SUPFAM" id="SSF55785">
    <property type="entry name" value="PYP-like sensor domain (PAS domain)"/>
    <property type="match status" value="1"/>
</dbReference>
<dbReference type="InterPro" id="IPR044772">
    <property type="entry name" value="NO3_transporter"/>
</dbReference>
<dbReference type="Gene3D" id="3.30.450.20">
    <property type="entry name" value="PAS domain"/>
    <property type="match status" value="1"/>
</dbReference>
<evidence type="ECO:0000256" key="4">
    <source>
        <dbReference type="ARBA" id="ARBA00022692"/>
    </source>
</evidence>
<dbReference type="Pfam" id="PF13426">
    <property type="entry name" value="PAS_9"/>
    <property type="match status" value="1"/>
</dbReference>
<dbReference type="EMBL" id="MTLA01000228">
    <property type="protein sequence ID" value="OOP67117.1"/>
    <property type="molecule type" value="Genomic_DNA"/>
</dbReference>
<evidence type="ECO:0000256" key="6">
    <source>
        <dbReference type="ARBA" id="ARBA00023063"/>
    </source>
</evidence>
<dbReference type="SUPFAM" id="SSF103473">
    <property type="entry name" value="MFS general substrate transporter"/>
    <property type="match status" value="1"/>
</dbReference>
<reference evidence="8 9" key="1">
    <citation type="submission" date="2017-01" db="EMBL/GenBank/DDBJ databases">
        <title>Draft genome sequence of Bacillus oleronius.</title>
        <authorList>
            <person name="Allam M."/>
        </authorList>
    </citation>
    <scope>NUCLEOTIDE SEQUENCE [LARGE SCALE GENOMIC DNA]</scope>
    <source>
        <strain evidence="8 9">DSM 9356</strain>
    </source>
</reference>
<gene>
    <name evidence="8" type="ORF">BWZ43_17465</name>
</gene>
<dbReference type="GO" id="GO:0015112">
    <property type="term" value="F:nitrate transmembrane transporter activity"/>
    <property type="evidence" value="ECO:0007669"/>
    <property type="project" value="InterPro"/>
</dbReference>
<dbReference type="InterPro" id="IPR035965">
    <property type="entry name" value="PAS-like_dom_sf"/>
</dbReference>
<dbReference type="RefSeq" id="WP_071974939.1">
    <property type="nucleotide sequence ID" value="NZ_BOQX01000006.1"/>
</dbReference>
<evidence type="ECO:0000313" key="8">
    <source>
        <dbReference type="EMBL" id="OOP67117.1"/>
    </source>
</evidence>
<evidence type="ECO:0000256" key="2">
    <source>
        <dbReference type="ARBA" id="ARBA00008432"/>
    </source>
</evidence>
<dbReference type="PROSITE" id="PS50112">
    <property type="entry name" value="PAS"/>
    <property type="match status" value="1"/>
</dbReference>
<dbReference type="PROSITE" id="PS50850">
    <property type="entry name" value="MFS"/>
    <property type="match status" value="1"/>
</dbReference>
<evidence type="ECO:0000256" key="1">
    <source>
        <dbReference type="ARBA" id="ARBA00004651"/>
    </source>
</evidence>
<keyword evidence="7" id="KW-0472">Membrane</keyword>
<dbReference type="CDD" id="cd00130">
    <property type="entry name" value="PAS"/>
    <property type="match status" value="1"/>
</dbReference>
<accession>A0A8E2LDX2</accession>
<dbReference type="InterPro" id="IPR011701">
    <property type="entry name" value="MFS"/>
</dbReference>
<protein>
    <submittedName>
        <fullName evidence="8">Nitrate/nitrite transporter</fullName>
    </submittedName>
</protein>
<dbReference type="Pfam" id="PF07690">
    <property type="entry name" value="MFS_1"/>
    <property type="match status" value="1"/>
</dbReference>
<dbReference type="GO" id="GO:0042128">
    <property type="term" value="P:nitrate assimilation"/>
    <property type="evidence" value="ECO:0007669"/>
    <property type="project" value="UniProtKB-KW"/>
</dbReference>
<dbReference type="CDD" id="cd17341">
    <property type="entry name" value="MFS_NRT2_like"/>
    <property type="match status" value="1"/>
</dbReference>
<comment type="similarity">
    <text evidence="2">Belongs to the major facilitator superfamily. Nitrate/nitrite porter (TC 2.A.1.8) family.</text>
</comment>
<evidence type="ECO:0000313" key="9">
    <source>
        <dbReference type="Proteomes" id="UP000189761"/>
    </source>
</evidence>
<dbReference type="GeneID" id="79869145"/>
<dbReference type="GO" id="GO:0005886">
    <property type="term" value="C:plasma membrane"/>
    <property type="evidence" value="ECO:0007669"/>
    <property type="project" value="UniProtKB-SubCell"/>
</dbReference>
<dbReference type="SMART" id="SM00091">
    <property type="entry name" value="PAS"/>
    <property type="match status" value="1"/>
</dbReference>
<dbReference type="SMART" id="SM00086">
    <property type="entry name" value="PAC"/>
    <property type="match status" value="1"/>
</dbReference>